<proteinExistence type="predicted"/>
<name>A0AAD1SP29_PELCU</name>
<accession>A0AAD1SP29</accession>
<dbReference type="InterPro" id="IPR036249">
    <property type="entry name" value="Thioredoxin-like_sf"/>
</dbReference>
<protein>
    <submittedName>
        <fullName evidence="4">Thioredoxin domain-containing 11 isoform X1</fullName>
    </submittedName>
</protein>
<dbReference type="InterPro" id="IPR058777">
    <property type="entry name" value="TXNDC11_thioredoxin"/>
</dbReference>
<evidence type="ECO:0000313" key="5">
    <source>
        <dbReference type="Proteomes" id="UP001295444"/>
    </source>
</evidence>
<feature type="domain" description="Thioredoxin" evidence="2">
    <location>
        <begin position="73"/>
        <end position="167"/>
    </location>
</feature>
<evidence type="ECO:0000259" key="3">
    <source>
        <dbReference type="Pfam" id="PF26234"/>
    </source>
</evidence>
<dbReference type="Pfam" id="PF26234">
    <property type="entry name" value="TXNDC11_2nd"/>
    <property type="match status" value="1"/>
</dbReference>
<reference evidence="4" key="1">
    <citation type="submission" date="2022-03" db="EMBL/GenBank/DDBJ databases">
        <authorList>
            <person name="Alioto T."/>
            <person name="Alioto T."/>
            <person name="Gomez Garrido J."/>
        </authorList>
    </citation>
    <scope>NUCLEOTIDE SEQUENCE</scope>
</reference>
<keyword evidence="5" id="KW-1185">Reference proteome</keyword>
<sequence length="881" mass="101329">MQRPVRQHVKRLFCLMGRRPELLCGAIALSCALLVALRFTCSRAKDVVMPARPPVHFFSKKSFVLDLYHGQLDYAEHIRQDSEITMFFLYAPWCGRSIMARSEIEEVANRLSDQVLFVAINCWWHQGTCRKQKHFYYFPVINLYHKSFGPIEYKGPLTAAYIEKFVRRVMSPLLYIPSLAKLRNFLSHYEPGVLGYFEFNASPQPPGYLTFFSSALHSLQKDYVETIRFGVITDRKLAKEISLTNPGTVYLHRNLNSSLVYPDKERNFTAANICNWALDNRESQLHWLRPHGGKSLLLDNELKKGPALFIFIPYNPLSEIHPLLDEIADLILKYNRCTQSLAIEDDNEQQKHKIQSELLSSSDTSSNVEETFRTFSCCNTVVLPQWYQLSKVHNVCELCVNQTMDIKPSKARLPLCNFLEITAALNSFYLKEHIFMGFMSRVKECSNFLSFYSPFNHYTACCQTVHRESISSMLNLENTNFAFASHWKNPLKNSPNIVPHIEEKRFINSTYHNGGGGINGLRCRTNKTLNLYLLDSNLSWFYAERLGATTGVSFRKTFATIVDMKEETHFILDQSQPLLTSNLEAFIQNFSKVYSPLQRHLVGDTSYHVSQQQLITEVTSSTFSHIVLEMKKDVLLLYYTSWCGFCASLNHLFLRLTQLLATDSIIVARINIAHNDLPWEFMVDRVPTILLFPQNRKDQSVKYPDDKQITLSNLLKFILHHATLPSTTSCTPSSCPEHYLQYKDDHISYLEREILRLRTEIEVLHKAQHQLAGQISEAKRDVRMLKEQKHRLEQHNNALEIHKGQLQALYEQKTREVGTLADKLKELAIASERLLSENALLKILMASLEAKGKLNPVPEEEGGSLALDDGSRPVLEKKCCY</sequence>
<evidence type="ECO:0000256" key="1">
    <source>
        <dbReference type="SAM" id="Coils"/>
    </source>
</evidence>
<dbReference type="PANTHER" id="PTHR46497">
    <property type="entry name" value="THIOREDOXIN DOMAIN-CONTAINING PROTEIN 11"/>
    <property type="match status" value="1"/>
</dbReference>
<evidence type="ECO:0000313" key="4">
    <source>
        <dbReference type="EMBL" id="CAH2306919.1"/>
    </source>
</evidence>
<dbReference type="SUPFAM" id="SSF52833">
    <property type="entry name" value="Thioredoxin-like"/>
    <property type="match status" value="2"/>
</dbReference>
<dbReference type="CDD" id="cd02995">
    <property type="entry name" value="PDI_a_PDI_a'_C"/>
    <property type="match status" value="1"/>
</dbReference>
<feature type="domain" description="TXNDC11 thioredoxin-like" evidence="3">
    <location>
        <begin position="221"/>
        <end position="283"/>
    </location>
</feature>
<dbReference type="AlphaFoldDB" id="A0AAD1SP29"/>
<dbReference type="InterPro" id="IPR013766">
    <property type="entry name" value="Thioredoxin_domain"/>
</dbReference>
<dbReference type="EMBL" id="OW240918">
    <property type="protein sequence ID" value="CAH2306919.1"/>
    <property type="molecule type" value="Genomic_DNA"/>
</dbReference>
<dbReference type="PANTHER" id="PTHR46497:SF1">
    <property type="entry name" value="THIOREDOXIN DOMAIN-CONTAINING PROTEIN 11"/>
    <property type="match status" value="1"/>
</dbReference>
<feature type="domain" description="Thioredoxin" evidence="2">
    <location>
        <begin position="616"/>
        <end position="706"/>
    </location>
</feature>
<keyword evidence="1" id="KW-0175">Coiled coil</keyword>
<gene>
    <name evidence="4" type="ORF">PECUL_23A034879</name>
</gene>
<organism evidence="4 5">
    <name type="scientific">Pelobates cultripes</name>
    <name type="common">Western spadefoot toad</name>
    <dbReference type="NCBI Taxonomy" id="61616"/>
    <lineage>
        <taxon>Eukaryota</taxon>
        <taxon>Metazoa</taxon>
        <taxon>Chordata</taxon>
        <taxon>Craniata</taxon>
        <taxon>Vertebrata</taxon>
        <taxon>Euteleostomi</taxon>
        <taxon>Amphibia</taxon>
        <taxon>Batrachia</taxon>
        <taxon>Anura</taxon>
        <taxon>Pelobatoidea</taxon>
        <taxon>Pelobatidae</taxon>
        <taxon>Pelobates</taxon>
    </lineage>
</organism>
<dbReference type="CDD" id="cd02981">
    <property type="entry name" value="PDI_b_family"/>
    <property type="match status" value="1"/>
</dbReference>
<dbReference type="Proteomes" id="UP001295444">
    <property type="component" value="Chromosome 07"/>
</dbReference>
<dbReference type="Pfam" id="PF00085">
    <property type="entry name" value="Thioredoxin"/>
    <property type="match status" value="2"/>
</dbReference>
<evidence type="ECO:0000259" key="2">
    <source>
        <dbReference type="Pfam" id="PF00085"/>
    </source>
</evidence>
<feature type="coiled-coil region" evidence="1">
    <location>
        <begin position="768"/>
        <end position="812"/>
    </location>
</feature>
<dbReference type="InterPro" id="IPR052792">
    <property type="entry name" value="Thioredoxin_dom-contain_11"/>
</dbReference>
<dbReference type="Gene3D" id="3.40.30.10">
    <property type="entry name" value="Glutaredoxin"/>
    <property type="match status" value="2"/>
</dbReference>